<dbReference type="AlphaFoldDB" id="A0A0E9SKV8"/>
<sequence length="61" mass="7040">MANIGGYEVLMAWRSLSFADFKETLRERCVCSRRRQSKASNPSTNVEDHLRVCSISHRLLI</sequence>
<evidence type="ECO:0000313" key="1">
    <source>
        <dbReference type="EMBL" id="JAH41946.1"/>
    </source>
</evidence>
<dbReference type="EMBL" id="GBXM01066631">
    <property type="protein sequence ID" value="JAH41946.1"/>
    <property type="molecule type" value="Transcribed_RNA"/>
</dbReference>
<reference evidence="1" key="1">
    <citation type="submission" date="2014-11" db="EMBL/GenBank/DDBJ databases">
        <authorList>
            <person name="Amaro Gonzalez C."/>
        </authorList>
    </citation>
    <scope>NUCLEOTIDE SEQUENCE</scope>
</reference>
<organism evidence="1">
    <name type="scientific">Anguilla anguilla</name>
    <name type="common">European freshwater eel</name>
    <name type="synonym">Muraena anguilla</name>
    <dbReference type="NCBI Taxonomy" id="7936"/>
    <lineage>
        <taxon>Eukaryota</taxon>
        <taxon>Metazoa</taxon>
        <taxon>Chordata</taxon>
        <taxon>Craniata</taxon>
        <taxon>Vertebrata</taxon>
        <taxon>Euteleostomi</taxon>
        <taxon>Actinopterygii</taxon>
        <taxon>Neopterygii</taxon>
        <taxon>Teleostei</taxon>
        <taxon>Anguilliformes</taxon>
        <taxon>Anguillidae</taxon>
        <taxon>Anguilla</taxon>
    </lineage>
</organism>
<proteinExistence type="predicted"/>
<accession>A0A0E9SKV8</accession>
<reference evidence="1" key="2">
    <citation type="journal article" date="2015" name="Fish Shellfish Immunol.">
        <title>Early steps in the European eel (Anguilla anguilla)-Vibrio vulnificus interaction in the gills: Role of the RtxA13 toxin.</title>
        <authorList>
            <person name="Callol A."/>
            <person name="Pajuelo D."/>
            <person name="Ebbesson L."/>
            <person name="Teles M."/>
            <person name="MacKenzie S."/>
            <person name="Amaro C."/>
        </authorList>
    </citation>
    <scope>NUCLEOTIDE SEQUENCE</scope>
</reference>
<protein>
    <submittedName>
        <fullName evidence="1">Uncharacterized protein</fullName>
    </submittedName>
</protein>
<name>A0A0E9SKV8_ANGAN</name>